<proteinExistence type="predicted"/>
<evidence type="ECO:0000256" key="1">
    <source>
        <dbReference type="SAM" id="SignalP"/>
    </source>
</evidence>
<name>A0A316UI12_9BASI</name>
<gene>
    <name evidence="2" type="ORF">BDZ90DRAFT_89362</name>
</gene>
<evidence type="ECO:0000313" key="2">
    <source>
        <dbReference type="EMBL" id="PWN24936.1"/>
    </source>
</evidence>
<dbReference type="EMBL" id="KZ819678">
    <property type="protein sequence ID" value="PWN24936.1"/>
    <property type="molecule type" value="Genomic_DNA"/>
</dbReference>
<organism evidence="2 3">
    <name type="scientific">Jaminaea rosea</name>
    <dbReference type="NCBI Taxonomy" id="1569628"/>
    <lineage>
        <taxon>Eukaryota</taxon>
        <taxon>Fungi</taxon>
        <taxon>Dikarya</taxon>
        <taxon>Basidiomycota</taxon>
        <taxon>Ustilaginomycotina</taxon>
        <taxon>Exobasidiomycetes</taxon>
        <taxon>Microstromatales</taxon>
        <taxon>Microstromatales incertae sedis</taxon>
        <taxon>Jaminaea</taxon>
    </lineage>
</organism>
<reference evidence="2 3" key="1">
    <citation type="journal article" date="2018" name="Mol. Biol. Evol.">
        <title>Broad Genomic Sampling Reveals a Smut Pathogenic Ancestry of the Fungal Clade Ustilaginomycotina.</title>
        <authorList>
            <person name="Kijpornyongpan T."/>
            <person name="Mondo S.J."/>
            <person name="Barry K."/>
            <person name="Sandor L."/>
            <person name="Lee J."/>
            <person name="Lipzen A."/>
            <person name="Pangilinan J."/>
            <person name="LaButti K."/>
            <person name="Hainaut M."/>
            <person name="Henrissat B."/>
            <person name="Grigoriev I.V."/>
            <person name="Spatafora J.W."/>
            <person name="Aime M.C."/>
        </authorList>
    </citation>
    <scope>NUCLEOTIDE SEQUENCE [LARGE SCALE GENOMIC DNA]</scope>
    <source>
        <strain evidence="2 3">MCA 5214</strain>
    </source>
</reference>
<evidence type="ECO:0000313" key="3">
    <source>
        <dbReference type="Proteomes" id="UP000245884"/>
    </source>
</evidence>
<feature type="chain" id="PRO_5016418729" evidence="1">
    <location>
        <begin position="34"/>
        <end position="238"/>
    </location>
</feature>
<dbReference type="GeneID" id="37031751"/>
<sequence length="238" mass="26152">MPFSTKRKIFTLPSLVVFTLAFATIATIQKAAASTTSGSSLIARYTEPLQIPRPCSESGFFCLTVQTINGALIDFKTNPPCGVHQTVDHDGTSCECAALFDREEKGNFADCLTATIICHRAHIYIQWQMRRTCCVRTCSSLYSLSHRSRRPSDTTSPHSLAPRSLSCTVDSRGQVDRSVVLFGYATVNKHGSFISTDAPTIVGKGSNGDHMDGAGLVGQKSLYIDSLWADFRVWCKRW</sequence>
<keyword evidence="1" id="KW-0732">Signal</keyword>
<accession>A0A316UI12</accession>
<keyword evidence="3" id="KW-1185">Reference proteome</keyword>
<protein>
    <submittedName>
        <fullName evidence="2">Uncharacterized protein</fullName>
    </submittedName>
</protein>
<dbReference type="AlphaFoldDB" id="A0A316UI12"/>
<dbReference type="RefSeq" id="XP_025359548.1">
    <property type="nucleotide sequence ID" value="XM_025509928.1"/>
</dbReference>
<feature type="signal peptide" evidence="1">
    <location>
        <begin position="1"/>
        <end position="33"/>
    </location>
</feature>
<dbReference type="Proteomes" id="UP000245884">
    <property type="component" value="Unassembled WGS sequence"/>
</dbReference>